<reference evidence="1" key="1">
    <citation type="journal article" date="2020" name="Nature">
        <title>Giant virus diversity and host interactions through global metagenomics.</title>
        <authorList>
            <person name="Schulz F."/>
            <person name="Roux S."/>
            <person name="Paez-Espino D."/>
            <person name="Jungbluth S."/>
            <person name="Walsh D.A."/>
            <person name="Denef V.J."/>
            <person name="McMahon K.D."/>
            <person name="Konstantinidis K.T."/>
            <person name="Eloe-Fadrosh E.A."/>
            <person name="Kyrpides N.C."/>
            <person name="Woyke T."/>
        </authorList>
    </citation>
    <scope>NUCLEOTIDE SEQUENCE</scope>
    <source>
        <strain evidence="1">GVMAG-M-3300025727-45</strain>
    </source>
</reference>
<dbReference type="AlphaFoldDB" id="A0A6C0J426"/>
<dbReference type="EMBL" id="MN740311">
    <property type="protein sequence ID" value="QHT99609.1"/>
    <property type="molecule type" value="Genomic_DNA"/>
</dbReference>
<sequence>MIRFLNKQQAINEFSTSDYLKDIRVHEFKFRQNKKKLKAKSRTELMLFYFDSIMEFSYKDQEILYKATTLALQRLNKWFPGFLKDQEIKFIKVEGSLDWHMPYTINNCIIMPYTSIKSKDLVKTIVHELIHIHQRINPEFYNNLYSGMFSFEHTNCIINLSNYENTTITNPDVNNTQWIIQLYDGLYYPAMIYINNTSQEVLFRIKKDNNNCYVSVDYPIKAHSRKDYIELLRGCNEQISHPNEIIACSIVFGLFKN</sequence>
<name>A0A6C0J426_9ZZZZ</name>
<accession>A0A6C0J426</accession>
<organism evidence="1">
    <name type="scientific">viral metagenome</name>
    <dbReference type="NCBI Taxonomy" id="1070528"/>
    <lineage>
        <taxon>unclassified sequences</taxon>
        <taxon>metagenomes</taxon>
        <taxon>organismal metagenomes</taxon>
    </lineage>
</organism>
<proteinExistence type="predicted"/>
<evidence type="ECO:0000313" key="1">
    <source>
        <dbReference type="EMBL" id="QHT99609.1"/>
    </source>
</evidence>
<protein>
    <submittedName>
        <fullName evidence="1">Uncharacterized protein</fullName>
    </submittedName>
</protein>